<dbReference type="AlphaFoldDB" id="A0AAU9AL28"/>
<evidence type="ECO:0000313" key="3">
    <source>
        <dbReference type="Proteomes" id="UP000218824"/>
    </source>
</evidence>
<evidence type="ECO:0000313" key="2">
    <source>
        <dbReference type="EMBL" id="BAV95941.1"/>
    </source>
</evidence>
<gene>
    <name evidence="2" type="ORF">LEN_0454</name>
</gene>
<dbReference type="EMBL" id="AP014940">
    <property type="protein sequence ID" value="BAV95941.1"/>
    <property type="molecule type" value="Genomic_DNA"/>
</dbReference>
<dbReference type="RefSeq" id="WP_074871535.1">
    <property type="nucleotide sequence ID" value="NZ_AP014940.1"/>
</dbReference>
<name>A0AAU9AL28_LYSEN</name>
<evidence type="ECO:0000256" key="1">
    <source>
        <dbReference type="SAM" id="MobiDB-lite"/>
    </source>
</evidence>
<feature type="region of interest" description="Disordered" evidence="1">
    <location>
        <begin position="1"/>
        <end position="24"/>
    </location>
</feature>
<protein>
    <submittedName>
        <fullName evidence="2">Uncharacterized protein</fullName>
    </submittedName>
</protein>
<dbReference type="KEGG" id="lem:LEN_0454"/>
<dbReference type="GeneID" id="83062366"/>
<organism evidence="2 3">
    <name type="scientific">Lysobacter enzymogenes</name>
    <dbReference type="NCBI Taxonomy" id="69"/>
    <lineage>
        <taxon>Bacteria</taxon>
        <taxon>Pseudomonadati</taxon>
        <taxon>Pseudomonadota</taxon>
        <taxon>Gammaproteobacteria</taxon>
        <taxon>Lysobacterales</taxon>
        <taxon>Lysobacteraceae</taxon>
        <taxon>Lysobacter</taxon>
    </lineage>
</organism>
<reference evidence="2 3" key="1">
    <citation type="journal article" date="2017" name="DNA Res.">
        <title>Complete genome sequence and expression profile of the commercial lytic enzyme producer Lysobacter enzymogenes M497-1.</title>
        <authorList>
            <person name="Takami H."/>
            <person name="Toyoda A."/>
            <person name="Uchiyama I."/>
            <person name="Itoh T."/>
            <person name="Takaki Y."/>
            <person name="Arai W."/>
            <person name="Nishi S."/>
            <person name="Kawai M."/>
            <person name="Shinya K."/>
            <person name="Ikeda H."/>
        </authorList>
    </citation>
    <scope>NUCLEOTIDE SEQUENCE [LARGE SCALE GENOMIC DNA]</scope>
    <source>
        <strain evidence="2 3">M497-1</strain>
    </source>
</reference>
<dbReference type="Proteomes" id="UP000218824">
    <property type="component" value="Chromosome"/>
</dbReference>
<proteinExistence type="predicted"/>
<sequence>MSRARKSAPGAARKPAPAQVSTVRYAAQRAPEPEINIVNLSDSEFALLRALRGLGAGRIEVIVQASRIVEITRSERVEVTVPAESWG</sequence>
<accession>A0AAU9AL28</accession>